<keyword evidence="6" id="KW-0934">Plastid</keyword>
<dbReference type="GeneID" id="30690099"/>
<evidence type="ECO:0000256" key="2">
    <source>
        <dbReference type="ARBA" id="ARBA00022980"/>
    </source>
</evidence>
<dbReference type="AlphaFoldDB" id="A0A1L1YA31"/>
<keyword evidence="3" id="KW-0687">Ribonucleoprotein</keyword>
<dbReference type="GO" id="GO:0006412">
    <property type="term" value="P:translation"/>
    <property type="evidence" value="ECO:0007669"/>
    <property type="project" value="InterPro"/>
</dbReference>
<feature type="coiled-coil region" evidence="5">
    <location>
        <begin position="13"/>
        <end position="47"/>
    </location>
</feature>
<dbReference type="RefSeq" id="YP_009332899.1">
    <property type="nucleotide sequence ID" value="NC_032399.1"/>
</dbReference>
<protein>
    <recommendedName>
        <fullName evidence="4">Small ribosomal subunit protein uS14c</fullName>
    </recommendedName>
</protein>
<dbReference type="GO" id="GO:0003735">
    <property type="term" value="F:structural constituent of ribosome"/>
    <property type="evidence" value="ECO:0007669"/>
    <property type="project" value="InterPro"/>
</dbReference>
<dbReference type="Pfam" id="PF00253">
    <property type="entry name" value="Ribosomal_S14"/>
    <property type="match status" value="1"/>
</dbReference>
<keyword evidence="5" id="KW-0175">Coiled coil</keyword>
<sequence>MAKESMIQREIKREKLIEKYRDKRKEIKKSLKKIQNLQDTINLQKELQEMPRNSMKCRHRNRCWMTGRSRGIYRDFGLSRHVLREMAHSCLLPGIRKSSW</sequence>
<reference evidence="6" key="1">
    <citation type="submission" date="2015-01" db="EMBL/GenBank/DDBJ databases">
        <title>Molecular Investigation of Pacific North American Membranoptera.</title>
        <authorList>
            <person name="Hughey J.R."/>
            <person name="Hommersand M.H."/>
            <person name="Miller K.A."/>
            <person name="Fuller T."/>
            <person name="Lin S.-M."/>
            <person name="Gabrielson P.W."/>
        </authorList>
    </citation>
    <scope>NUCLEOTIDE SEQUENCE</scope>
</reference>
<evidence type="ECO:0000256" key="3">
    <source>
        <dbReference type="ARBA" id="ARBA00023274"/>
    </source>
</evidence>
<dbReference type="GO" id="GO:0005737">
    <property type="term" value="C:cytoplasm"/>
    <property type="evidence" value="ECO:0007669"/>
    <property type="project" value="UniProtKB-ARBA"/>
</dbReference>
<dbReference type="FunFam" id="1.10.287.1480:FF:000001">
    <property type="entry name" value="30S ribosomal protein S14"/>
    <property type="match status" value="1"/>
</dbReference>
<geneLocation type="plastid" evidence="6"/>
<dbReference type="InterPro" id="IPR018271">
    <property type="entry name" value="Ribosomal_uS14_CS"/>
</dbReference>
<dbReference type="InterPro" id="IPR001209">
    <property type="entry name" value="Ribosomal_uS14"/>
</dbReference>
<evidence type="ECO:0000256" key="4">
    <source>
        <dbReference type="ARBA" id="ARBA00035247"/>
    </source>
</evidence>
<dbReference type="EMBL" id="KP675983">
    <property type="protein sequence ID" value="AKL79155.1"/>
    <property type="molecule type" value="Genomic_DNA"/>
</dbReference>
<dbReference type="PROSITE" id="PS00527">
    <property type="entry name" value="RIBOSOMAL_S14"/>
    <property type="match status" value="1"/>
</dbReference>
<dbReference type="Gene3D" id="1.10.287.1480">
    <property type="match status" value="1"/>
</dbReference>
<name>A0A1L1YA31_9FLOR</name>
<proteinExistence type="inferred from homology"/>
<accession>A0A1L1YA31</accession>
<dbReference type="NCBIfam" id="NF006477">
    <property type="entry name" value="PRK08881.1"/>
    <property type="match status" value="1"/>
</dbReference>
<dbReference type="GO" id="GO:0015935">
    <property type="term" value="C:small ribosomal subunit"/>
    <property type="evidence" value="ECO:0007669"/>
    <property type="project" value="TreeGrafter"/>
</dbReference>
<evidence type="ECO:0000256" key="1">
    <source>
        <dbReference type="ARBA" id="ARBA00009083"/>
    </source>
</evidence>
<evidence type="ECO:0000256" key="5">
    <source>
        <dbReference type="SAM" id="Coils"/>
    </source>
</evidence>
<comment type="similarity">
    <text evidence="1">Belongs to the universal ribosomal protein uS14 family.</text>
</comment>
<dbReference type="PANTHER" id="PTHR19836:SF19">
    <property type="entry name" value="SMALL RIBOSOMAL SUBUNIT PROTEIN US14M"/>
    <property type="match status" value="1"/>
</dbReference>
<evidence type="ECO:0000313" key="6">
    <source>
        <dbReference type="EMBL" id="AKL79155.1"/>
    </source>
</evidence>
<organism evidence="6">
    <name type="scientific">Membranoptera tenuis</name>
    <dbReference type="NCBI Taxonomy" id="158698"/>
    <lineage>
        <taxon>Eukaryota</taxon>
        <taxon>Rhodophyta</taxon>
        <taxon>Florideophyceae</taxon>
        <taxon>Rhodymeniophycidae</taxon>
        <taxon>Ceramiales</taxon>
        <taxon>Delesseriaceae</taxon>
        <taxon>Membranoptera</taxon>
    </lineage>
</organism>
<keyword evidence="2 6" id="KW-0689">Ribosomal protein</keyword>
<dbReference type="PANTHER" id="PTHR19836">
    <property type="entry name" value="30S RIBOSOMAL PROTEIN S14"/>
    <property type="match status" value="1"/>
</dbReference>
<gene>
    <name evidence="6" type="primary">rps14</name>
</gene>
<dbReference type="HAMAP" id="MF_00537">
    <property type="entry name" value="Ribosomal_uS14_1"/>
    <property type="match status" value="1"/>
</dbReference>
<dbReference type="InterPro" id="IPR023036">
    <property type="entry name" value="Ribosomal_uS14_bac/plastid"/>
</dbReference>
<dbReference type="SUPFAM" id="SSF57716">
    <property type="entry name" value="Glucocorticoid receptor-like (DNA-binding domain)"/>
    <property type="match status" value="1"/>
</dbReference>